<evidence type="ECO:0000256" key="1">
    <source>
        <dbReference type="SAM" id="MobiDB-lite"/>
    </source>
</evidence>
<protein>
    <submittedName>
        <fullName evidence="3">Uncharacterized protein</fullName>
    </submittedName>
</protein>
<keyword evidence="2" id="KW-1133">Transmembrane helix</keyword>
<evidence type="ECO:0000313" key="4">
    <source>
        <dbReference type="Proteomes" id="UP000235122"/>
    </source>
</evidence>
<dbReference type="GeneID" id="35866248"/>
<keyword evidence="4" id="KW-1185">Reference proteome</keyword>
<feature type="transmembrane region" description="Helical" evidence="2">
    <location>
        <begin position="6"/>
        <end position="24"/>
    </location>
</feature>
<evidence type="ECO:0000256" key="2">
    <source>
        <dbReference type="SAM" id="Phobius"/>
    </source>
</evidence>
<organism evidence="3 4">
    <name type="scientific">Winkia neuii</name>
    <dbReference type="NCBI Taxonomy" id="33007"/>
    <lineage>
        <taxon>Bacteria</taxon>
        <taxon>Bacillati</taxon>
        <taxon>Actinomycetota</taxon>
        <taxon>Actinomycetes</taxon>
        <taxon>Actinomycetales</taxon>
        <taxon>Actinomycetaceae</taxon>
        <taxon>Winkia</taxon>
    </lineage>
</organism>
<name>A0A2I1IQ82_9ACTO</name>
<gene>
    <name evidence="3" type="ORF">CYJ19_01475</name>
</gene>
<keyword evidence="2" id="KW-0812">Transmembrane</keyword>
<dbReference type="AlphaFoldDB" id="A0A2I1IQ82"/>
<comment type="caution">
    <text evidence="3">The sequence shown here is derived from an EMBL/GenBank/DDBJ whole genome shotgun (WGS) entry which is preliminary data.</text>
</comment>
<dbReference type="RefSeq" id="WP_034490043.1">
    <property type="nucleotide sequence ID" value="NZ_JASOXK010000001.1"/>
</dbReference>
<proteinExistence type="predicted"/>
<feature type="transmembrane region" description="Helical" evidence="2">
    <location>
        <begin position="60"/>
        <end position="76"/>
    </location>
</feature>
<keyword evidence="2" id="KW-0472">Membrane</keyword>
<dbReference type="Proteomes" id="UP000235122">
    <property type="component" value="Unassembled WGS sequence"/>
</dbReference>
<evidence type="ECO:0000313" key="3">
    <source>
        <dbReference type="EMBL" id="PKY73287.1"/>
    </source>
</evidence>
<accession>A0A2I1IQ82</accession>
<feature type="transmembrane region" description="Helical" evidence="2">
    <location>
        <begin position="36"/>
        <end position="54"/>
    </location>
</feature>
<feature type="region of interest" description="Disordered" evidence="1">
    <location>
        <begin position="82"/>
        <end position="103"/>
    </location>
</feature>
<dbReference type="EMBL" id="PKKO01000001">
    <property type="protein sequence ID" value="PKY73287.1"/>
    <property type="molecule type" value="Genomic_DNA"/>
</dbReference>
<reference evidence="3 4" key="1">
    <citation type="submission" date="2017-12" db="EMBL/GenBank/DDBJ databases">
        <title>Phylogenetic diversity of female urinary microbiome.</title>
        <authorList>
            <person name="Thomas-White K."/>
            <person name="Wolfe A.J."/>
        </authorList>
    </citation>
    <scope>NUCLEOTIDE SEQUENCE [LARGE SCALE GENOMIC DNA]</scope>
    <source>
        <strain evidence="3 4">UMB0402</strain>
    </source>
</reference>
<sequence length="103" mass="11595">MNRELLFYLIVGGTIGIGALYYTVRRYRKLGPRDRMSCICLIALGFAVMIRGYVGIKAGLIYVAIIIVWLGSQIYLRKKEDGQMRAKADASDATSKEKRQDDS</sequence>